<dbReference type="InterPro" id="IPR050109">
    <property type="entry name" value="HTH-type_TetR-like_transc_reg"/>
</dbReference>
<evidence type="ECO:0000313" key="6">
    <source>
        <dbReference type="EMBL" id="GLW52058.1"/>
    </source>
</evidence>
<dbReference type="GO" id="GO:0000976">
    <property type="term" value="F:transcription cis-regulatory region binding"/>
    <property type="evidence" value="ECO:0007669"/>
    <property type="project" value="TreeGrafter"/>
</dbReference>
<dbReference type="InterPro" id="IPR009057">
    <property type="entry name" value="Homeodomain-like_sf"/>
</dbReference>
<evidence type="ECO:0000259" key="5">
    <source>
        <dbReference type="PROSITE" id="PS50977"/>
    </source>
</evidence>
<accession>A0A9W6PBP7</accession>
<evidence type="ECO:0000256" key="4">
    <source>
        <dbReference type="PROSITE-ProRule" id="PRU00335"/>
    </source>
</evidence>
<evidence type="ECO:0000313" key="7">
    <source>
        <dbReference type="Proteomes" id="UP001165143"/>
    </source>
</evidence>
<dbReference type="PANTHER" id="PTHR30055">
    <property type="entry name" value="HTH-TYPE TRANSCRIPTIONAL REGULATOR RUTR"/>
    <property type="match status" value="1"/>
</dbReference>
<dbReference type="PANTHER" id="PTHR30055:SF234">
    <property type="entry name" value="HTH-TYPE TRANSCRIPTIONAL REGULATOR BETI"/>
    <property type="match status" value="1"/>
</dbReference>
<dbReference type="PROSITE" id="PS50977">
    <property type="entry name" value="HTH_TETR_2"/>
    <property type="match status" value="1"/>
</dbReference>
<sequence>MPAPSDDARQRRVQQRALETRDLLLRAAVDVLCDSGYAGFSTLAVGEAAGVSRGRLVHHFPTKNALIEAVTDHLARSYAELAPAQARELAAAPQPDRAAQGLGMIWQLMNTRDYQAFLELLIGTRHDPELRPVVREFERRLEHELLAAVRVVSGPAADSPEFGASLLTALQAMRGLLLLSSAGGHDLAADWEAVRGRLLLLFRPAA</sequence>
<dbReference type="SUPFAM" id="SSF46689">
    <property type="entry name" value="Homeodomain-like"/>
    <property type="match status" value="1"/>
</dbReference>
<keyword evidence="3" id="KW-0804">Transcription</keyword>
<dbReference type="InterPro" id="IPR001647">
    <property type="entry name" value="HTH_TetR"/>
</dbReference>
<dbReference type="PRINTS" id="PR00455">
    <property type="entry name" value="HTHTETR"/>
</dbReference>
<dbReference type="Pfam" id="PF00440">
    <property type="entry name" value="TetR_N"/>
    <property type="match status" value="1"/>
</dbReference>
<dbReference type="Gene3D" id="1.10.357.10">
    <property type="entry name" value="Tetracycline Repressor, domain 2"/>
    <property type="match status" value="1"/>
</dbReference>
<dbReference type="EMBL" id="BSRX01000001">
    <property type="protein sequence ID" value="GLW52058.1"/>
    <property type="molecule type" value="Genomic_DNA"/>
</dbReference>
<feature type="DNA-binding region" description="H-T-H motif" evidence="4">
    <location>
        <begin position="41"/>
        <end position="60"/>
    </location>
</feature>
<dbReference type="Proteomes" id="UP001165143">
    <property type="component" value="Unassembled WGS sequence"/>
</dbReference>
<evidence type="ECO:0000256" key="1">
    <source>
        <dbReference type="ARBA" id="ARBA00023015"/>
    </source>
</evidence>
<name>A0A9W6PBP7_9ACTN</name>
<keyword evidence="2 4" id="KW-0238">DNA-binding</keyword>
<dbReference type="OrthoDB" id="9816296at2"/>
<dbReference type="RefSeq" id="WP_051778560.1">
    <property type="nucleotide sequence ID" value="NZ_BSRX01000001.1"/>
</dbReference>
<keyword evidence="1" id="KW-0805">Transcription regulation</keyword>
<feature type="domain" description="HTH tetR-type" evidence="5">
    <location>
        <begin position="18"/>
        <end position="78"/>
    </location>
</feature>
<comment type="caution">
    <text evidence="6">The sequence shown here is derived from an EMBL/GenBank/DDBJ whole genome shotgun (WGS) entry which is preliminary data.</text>
</comment>
<evidence type="ECO:0000256" key="2">
    <source>
        <dbReference type="ARBA" id="ARBA00023125"/>
    </source>
</evidence>
<evidence type="ECO:0000256" key="3">
    <source>
        <dbReference type="ARBA" id="ARBA00023163"/>
    </source>
</evidence>
<dbReference type="GO" id="GO:0003700">
    <property type="term" value="F:DNA-binding transcription factor activity"/>
    <property type="evidence" value="ECO:0007669"/>
    <property type="project" value="TreeGrafter"/>
</dbReference>
<reference evidence="6" key="1">
    <citation type="submission" date="2023-02" db="EMBL/GenBank/DDBJ databases">
        <title>Kitasatospora phosalacinea NBRC 14362.</title>
        <authorList>
            <person name="Ichikawa N."/>
            <person name="Sato H."/>
            <person name="Tonouchi N."/>
        </authorList>
    </citation>
    <scope>NUCLEOTIDE SEQUENCE</scope>
    <source>
        <strain evidence="6">NBRC 14362</strain>
    </source>
</reference>
<protein>
    <submittedName>
        <fullName evidence="6">TetR family transcriptional regulator</fullName>
    </submittedName>
</protein>
<organism evidence="6 7">
    <name type="scientific">Kitasatospora phosalacinea</name>
    <dbReference type="NCBI Taxonomy" id="2065"/>
    <lineage>
        <taxon>Bacteria</taxon>
        <taxon>Bacillati</taxon>
        <taxon>Actinomycetota</taxon>
        <taxon>Actinomycetes</taxon>
        <taxon>Kitasatosporales</taxon>
        <taxon>Streptomycetaceae</taxon>
        <taxon>Kitasatospora</taxon>
    </lineage>
</organism>
<dbReference type="AlphaFoldDB" id="A0A9W6PBP7"/>
<proteinExistence type="predicted"/>
<gene>
    <name evidence="6" type="ORF">Kpho01_00690</name>
</gene>